<dbReference type="InterPro" id="IPR003141">
    <property type="entry name" value="Pol/His_phosphatase_N"/>
</dbReference>
<dbReference type="Proteomes" id="UP001268542">
    <property type="component" value="Unassembled WGS sequence"/>
</dbReference>
<evidence type="ECO:0000259" key="1">
    <source>
        <dbReference type="SMART" id="SM00481"/>
    </source>
</evidence>
<evidence type="ECO:0000313" key="3">
    <source>
        <dbReference type="Proteomes" id="UP001268542"/>
    </source>
</evidence>
<organism evidence="2 3">
    <name type="scientific">Nocardioides imazamoxiresistens</name>
    <dbReference type="NCBI Taxonomy" id="3231893"/>
    <lineage>
        <taxon>Bacteria</taxon>
        <taxon>Bacillati</taxon>
        <taxon>Actinomycetota</taxon>
        <taxon>Actinomycetes</taxon>
        <taxon>Propionibacteriales</taxon>
        <taxon>Nocardioidaceae</taxon>
        <taxon>Nocardioides</taxon>
    </lineage>
</organism>
<dbReference type="RefSeq" id="WP_315734279.1">
    <property type="nucleotide sequence ID" value="NZ_JAVYII010000007.1"/>
</dbReference>
<dbReference type="Pfam" id="PF02811">
    <property type="entry name" value="PHP"/>
    <property type="match status" value="1"/>
</dbReference>
<dbReference type="PANTHER" id="PTHR42924:SF3">
    <property type="entry name" value="POLYMERASE_HISTIDINOL PHOSPHATASE N-TERMINAL DOMAIN-CONTAINING PROTEIN"/>
    <property type="match status" value="1"/>
</dbReference>
<protein>
    <submittedName>
        <fullName evidence="2">PHP domain-containing protein</fullName>
    </submittedName>
</protein>
<feature type="domain" description="Polymerase/histidinol phosphatase N-terminal" evidence="1">
    <location>
        <begin position="5"/>
        <end position="70"/>
    </location>
</feature>
<dbReference type="PANTHER" id="PTHR42924">
    <property type="entry name" value="EXONUCLEASE"/>
    <property type="match status" value="1"/>
</dbReference>
<dbReference type="CDD" id="cd07438">
    <property type="entry name" value="PHP_HisPPase_AMP"/>
    <property type="match status" value="1"/>
</dbReference>
<keyword evidence="3" id="KW-1185">Reference proteome</keyword>
<accession>A0ABU3PZC5</accession>
<comment type="caution">
    <text evidence="2">The sequence shown here is derived from an EMBL/GenBank/DDBJ whole genome shotgun (WGS) entry which is preliminary data.</text>
</comment>
<sequence length="294" mass="30851">MSPLIDLHTHSSRSDGTQTPAELMRSAAAAGLDVVALTDHDTSAGWDEAAAAAAEAGVALVRGMEISTVFRGRGVHLLAYLPDPTHPDLRRELDAVLAGRDARVPGMVERLRGLGLDVSVEQVRRLAGPTAAVGRPHVADALVAGGYVASRKEAFDRYLSPGRPAYRNRAAADLETMLDVVAAAGGVSVVAHPWGRHDPGVLDAEGLAHLQQRGLLGVEVDHQDHGPAEREGLRRIAAELDLLVTGSSDHHGEGKVDHDLGCNTTTPDQLERLLDAAAAAAATSGRTTPQLLQP</sequence>
<dbReference type="InterPro" id="IPR052018">
    <property type="entry name" value="PHP_domain"/>
</dbReference>
<gene>
    <name evidence="2" type="ORF">RDV89_15400</name>
</gene>
<dbReference type="EMBL" id="JAVYII010000007">
    <property type="protein sequence ID" value="MDT9594469.1"/>
    <property type="molecule type" value="Genomic_DNA"/>
</dbReference>
<dbReference type="SUPFAM" id="SSF89550">
    <property type="entry name" value="PHP domain-like"/>
    <property type="match status" value="1"/>
</dbReference>
<dbReference type="InterPro" id="IPR016195">
    <property type="entry name" value="Pol/histidinol_Pase-like"/>
</dbReference>
<evidence type="ECO:0000313" key="2">
    <source>
        <dbReference type="EMBL" id="MDT9594469.1"/>
    </source>
</evidence>
<dbReference type="Gene3D" id="1.10.150.650">
    <property type="match status" value="1"/>
</dbReference>
<dbReference type="InterPro" id="IPR004013">
    <property type="entry name" value="PHP_dom"/>
</dbReference>
<proteinExistence type="predicted"/>
<reference evidence="2 3" key="1">
    <citation type="submission" date="2023-08" db="EMBL/GenBank/DDBJ databases">
        <title>Nocardioides seae sp. nov., a bacterium isolated from a soil.</title>
        <authorList>
            <person name="Wang X."/>
        </authorList>
    </citation>
    <scope>NUCLEOTIDE SEQUENCE [LARGE SCALE GENOMIC DNA]</scope>
    <source>
        <strain evidence="2 3">YZH12</strain>
    </source>
</reference>
<dbReference type="Gene3D" id="3.20.20.140">
    <property type="entry name" value="Metal-dependent hydrolases"/>
    <property type="match status" value="1"/>
</dbReference>
<dbReference type="SMART" id="SM00481">
    <property type="entry name" value="POLIIIAc"/>
    <property type="match status" value="1"/>
</dbReference>
<name>A0ABU3PZC5_9ACTN</name>